<proteinExistence type="predicted"/>
<dbReference type="Pfam" id="PF04860">
    <property type="entry name" value="Phage_portal"/>
    <property type="match status" value="1"/>
</dbReference>
<dbReference type="EMBL" id="BK015662">
    <property type="protein sequence ID" value="DAE18755.1"/>
    <property type="molecule type" value="Genomic_DNA"/>
</dbReference>
<evidence type="ECO:0000313" key="4">
    <source>
        <dbReference type="EMBL" id="DAE18755.1"/>
    </source>
</evidence>
<keyword evidence="3" id="KW-0231">Viral genome packaging</keyword>
<dbReference type="NCBIfam" id="TIGR01537">
    <property type="entry name" value="portal_HK97"/>
    <property type="match status" value="1"/>
</dbReference>
<keyword evidence="1" id="KW-1188">Viral release from host cell</keyword>
<organism evidence="4">
    <name type="scientific">Siphoviridae sp. ctrAT9</name>
    <dbReference type="NCBI Taxonomy" id="2825686"/>
    <lineage>
        <taxon>Viruses</taxon>
        <taxon>Duplodnaviria</taxon>
        <taxon>Heunggongvirae</taxon>
        <taxon>Uroviricota</taxon>
        <taxon>Caudoviricetes</taxon>
    </lineage>
</organism>
<evidence type="ECO:0000256" key="1">
    <source>
        <dbReference type="ARBA" id="ARBA00022950"/>
    </source>
</evidence>
<evidence type="ECO:0000256" key="3">
    <source>
        <dbReference type="ARBA" id="ARBA00023219"/>
    </source>
</evidence>
<name>A0A8S5QIW4_9CAUD</name>
<evidence type="ECO:0000256" key="2">
    <source>
        <dbReference type="ARBA" id="ARBA00023009"/>
    </source>
</evidence>
<keyword evidence="2" id="KW-1162">Viral penetration into host cytoplasm</keyword>
<protein>
    <submittedName>
        <fullName evidence="4">Portal protein</fullName>
    </submittedName>
</protein>
<keyword evidence="1" id="KW-0118">Viral capsid assembly</keyword>
<reference evidence="4" key="1">
    <citation type="journal article" date="2021" name="Proc. Natl. Acad. Sci. U.S.A.">
        <title>A Catalog of Tens of Thousands of Viruses from Human Metagenomes Reveals Hidden Associations with Chronic Diseases.</title>
        <authorList>
            <person name="Tisza M.J."/>
            <person name="Buck C.B."/>
        </authorList>
    </citation>
    <scope>NUCLEOTIDE SEQUENCE</scope>
    <source>
        <strain evidence="4">CtrAT9</strain>
    </source>
</reference>
<accession>A0A8S5QIW4</accession>
<dbReference type="InterPro" id="IPR006427">
    <property type="entry name" value="Portal_HK97"/>
</dbReference>
<keyword evidence="2" id="KW-1160">Virus entry into host cell</keyword>
<keyword evidence="2" id="KW-1171">Viral genome ejection through host cell envelope</keyword>
<sequence length="430" mass="47870">MSIIKGLRAAAARSPTVSDAVTVTGLMSSGGLAVGELTETTARKLSAVDGCMEILSNSISKLPNFVMDSRTREHVDHYLLRLLNVRPNEAMTPSIRRKVLENCRNEGGSGYDWIIRDPRTGLIRELIPVPWWLVQLWRDEAGRVWYTVTHPVTGTPMVLPNEDICHYKATTRDGLTCISPLRRASDVLAAAHAAQAYDLAFYANGGQPSGVLETDSDLGGWAEDVNGKHIQNPDGSYQTRKDQLRHEWEKVHAGPSNSHRLAILDLGLKYTPIAATNKDAQFVENKEVSIRDIARYFGVPLYKLQEGKQAYGSNEQNAIEYVVSTLHPIVNQYAEEQTWKLLTNTELRQGLEIRINMMAELKGDTASRGAWYTNQRNNGVFSVNDIRALEDLPDVEGGDERRESLNYVPLKDWARLSEQRNGGNANAGNT</sequence>
<dbReference type="InterPro" id="IPR006944">
    <property type="entry name" value="Phage/GTA_portal"/>
</dbReference>